<reference evidence="1" key="1">
    <citation type="submission" date="2022-02" db="EMBL/GenBank/DDBJ databases">
        <title>Plant Genome Project.</title>
        <authorList>
            <person name="Zhang R.-G."/>
        </authorList>
    </citation>
    <scope>NUCLEOTIDE SEQUENCE</scope>
    <source>
        <strain evidence="1">AT1</strain>
    </source>
</reference>
<comment type="caution">
    <text evidence="1">The sequence shown here is derived from an EMBL/GenBank/DDBJ whole genome shotgun (WGS) entry which is preliminary data.</text>
</comment>
<gene>
    <name evidence="1" type="ORF">RHMOL_Rhmol01G0382800</name>
</gene>
<dbReference type="EMBL" id="CM046388">
    <property type="protein sequence ID" value="KAI8574814.1"/>
    <property type="molecule type" value="Genomic_DNA"/>
</dbReference>
<dbReference type="Proteomes" id="UP001062846">
    <property type="component" value="Chromosome 1"/>
</dbReference>
<protein>
    <submittedName>
        <fullName evidence="1">Uncharacterized protein</fullName>
    </submittedName>
</protein>
<accession>A0ACC0QBS5</accession>
<sequence length="426" mass="47782">MGRAPCCEKVGLKKGRWTEEEDEILSNYIHANGEGSWRSLPKNAGLLRCGKSCRLRWINYLRSELKRGSITPEEDEIIIQMHATLGNRWSLIASHLPGRTDNEIKNYWNSHLSRKIQSFRRPSNEQELPPLEMDLPKVNVAPKRKGGRTSRAAMQKNRARRLPTKVPKLVLLENPQESHGSSNKGSNGPVDLMPSTPTLENEALSSAVSWQQESSSEIMLDACGGIMDDHHGCNIYTGTNYSNNNVFLLPSPPYSPEGGILLGCGEEREGLAEFPYEERENGARDAVEGTYDQGGPDGGTFWLDHEIMREELVDPVGDVMILGEKEKTTGNGGGATISEERGCGTMKMAISEHLESASNKGLLNGEQYYSTNSYTGNWEWSFDRDRDWDWNWEALVEGHELWGDEEEEKMVGGTWLWDDNDGECMQ</sequence>
<evidence type="ECO:0000313" key="1">
    <source>
        <dbReference type="EMBL" id="KAI8574814.1"/>
    </source>
</evidence>
<keyword evidence="2" id="KW-1185">Reference proteome</keyword>
<evidence type="ECO:0000313" key="2">
    <source>
        <dbReference type="Proteomes" id="UP001062846"/>
    </source>
</evidence>
<name>A0ACC0QBS5_RHOML</name>
<proteinExistence type="predicted"/>
<organism evidence="1 2">
    <name type="scientific">Rhododendron molle</name>
    <name type="common">Chinese azalea</name>
    <name type="synonym">Azalea mollis</name>
    <dbReference type="NCBI Taxonomy" id="49168"/>
    <lineage>
        <taxon>Eukaryota</taxon>
        <taxon>Viridiplantae</taxon>
        <taxon>Streptophyta</taxon>
        <taxon>Embryophyta</taxon>
        <taxon>Tracheophyta</taxon>
        <taxon>Spermatophyta</taxon>
        <taxon>Magnoliopsida</taxon>
        <taxon>eudicotyledons</taxon>
        <taxon>Gunneridae</taxon>
        <taxon>Pentapetalae</taxon>
        <taxon>asterids</taxon>
        <taxon>Ericales</taxon>
        <taxon>Ericaceae</taxon>
        <taxon>Ericoideae</taxon>
        <taxon>Rhodoreae</taxon>
        <taxon>Rhododendron</taxon>
    </lineage>
</organism>